<name>A0A2R4XNI1_9BURK</name>
<evidence type="ECO:0000256" key="1">
    <source>
        <dbReference type="ARBA" id="ARBA00022676"/>
    </source>
</evidence>
<reference evidence="3 4" key="1">
    <citation type="submission" date="2018-04" db="EMBL/GenBank/DDBJ databases">
        <title>Bordetella sp. HZ20 isolated from seawater.</title>
        <authorList>
            <person name="Sun C."/>
        </authorList>
    </citation>
    <scope>NUCLEOTIDE SEQUENCE [LARGE SCALE GENOMIC DNA]</scope>
    <source>
        <strain evidence="3 4">HZ20</strain>
    </source>
</reference>
<evidence type="ECO:0000313" key="3">
    <source>
        <dbReference type="EMBL" id="AWB35324.1"/>
    </source>
</evidence>
<dbReference type="RefSeq" id="WP_108622780.1">
    <property type="nucleotide sequence ID" value="NZ_CP028901.1"/>
</dbReference>
<dbReference type="Proteomes" id="UP000244571">
    <property type="component" value="Chromosome"/>
</dbReference>
<dbReference type="PANTHER" id="PTHR30160:SF15">
    <property type="entry name" value="GLYCOSYLTRANSFERASE HI_0523-RELATED"/>
    <property type="match status" value="1"/>
</dbReference>
<proteinExistence type="predicted"/>
<dbReference type="Pfam" id="PF01075">
    <property type="entry name" value="Glyco_transf_9"/>
    <property type="match status" value="1"/>
</dbReference>
<dbReference type="EMBL" id="CP028901">
    <property type="protein sequence ID" value="AWB35324.1"/>
    <property type="molecule type" value="Genomic_DNA"/>
</dbReference>
<dbReference type="GO" id="GO:0008713">
    <property type="term" value="F:ADP-heptose-lipopolysaccharide heptosyltransferase activity"/>
    <property type="evidence" value="ECO:0007669"/>
    <property type="project" value="TreeGrafter"/>
</dbReference>
<keyword evidence="2 3" id="KW-0808">Transferase</keyword>
<dbReference type="KEGG" id="boz:DBV39_18040"/>
<gene>
    <name evidence="3" type="ORF">DBV39_18040</name>
</gene>
<dbReference type="Gene3D" id="3.40.50.2000">
    <property type="entry name" value="Glycogen Phosphorylase B"/>
    <property type="match status" value="2"/>
</dbReference>
<dbReference type="InterPro" id="IPR051199">
    <property type="entry name" value="LPS_LOS_Heptosyltrfase"/>
</dbReference>
<dbReference type="PANTHER" id="PTHR30160">
    <property type="entry name" value="TETRAACYLDISACCHARIDE 4'-KINASE-RELATED"/>
    <property type="match status" value="1"/>
</dbReference>
<dbReference type="InterPro" id="IPR002201">
    <property type="entry name" value="Glyco_trans_9"/>
</dbReference>
<dbReference type="GO" id="GO:0005829">
    <property type="term" value="C:cytosol"/>
    <property type="evidence" value="ECO:0007669"/>
    <property type="project" value="TreeGrafter"/>
</dbReference>
<keyword evidence="1" id="KW-0328">Glycosyltransferase</keyword>
<evidence type="ECO:0000256" key="2">
    <source>
        <dbReference type="ARBA" id="ARBA00022679"/>
    </source>
</evidence>
<dbReference type="SUPFAM" id="SSF53756">
    <property type="entry name" value="UDP-Glycosyltransferase/glycogen phosphorylase"/>
    <property type="match status" value="1"/>
</dbReference>
<dbReference type="OrthoDB" id="9797795at2"/>
<dbReference type="GO" id="GO:0009244">
    <property type="term" value="P:lipopolysaccharide core region biosynthetic process"/>
    <property type="evidence" value="ECO:0007669"/>
    <property type="project" value="TreeGrafter"/>
</dbReference>
<sequence length="346" mass="37952">MKRVLVVRNDKIGDFMLAWPAMALLAQSGQCEISVLVPEYTADLARMCPWVSHVVIDPGPKAPLARQQEMVDALKALNLDAAIALFSNWRNGVTLRHAQIPYRLAPATKLAQFLYTHRLVQRRSRSLKPEWEYNLELATRFLQDHELPLRSLRPPYMKVAFDERSAARQQIADQLGFSMQDRWMVVHAGSGGSAVNLSIAQYEVLVAEISFKLPGWQILLSAGPQEQAAVGGLNSALLARHVPVSVLPSDQGLRGLVLALSNADCFISGSTGPLHIAGALDVPTVGFFPARRSGTALRWQPLNSRGRHFSVQAEQDKGPDSFAGLDMPSVAQNIVQWLSAVPASPK</sequence>
<accession>A0A2R4XNI1</accession>
<dbReference type="CDD" id="cd03789">
    <property type="entry name" value="GT9_LPS_heptosyltransferase"/>
    <property type="match status" value="1"/>
</dbReference>
<protein>
    <submittedName>
        <fullName evidence="3">ADP-heptose--LPS heptosyltransferase</fullName>
    </submittedName>
</protein>
<keyword evidence="4" id="KW-1185">Reference proteome</keyword>
<organism evidence="3 4">
    <name type="scientific">Orrella marina</name>
    <dbReference type="NCBI Taxonomy" id="2163011"/>
    <lineage>
        <taxon>Bacteria</taxon>
        <taxon>Pseudomonadati</taxon>
        <taxon>Pseudomonadota</taxon>
        <taxon>Betaproteobacteria</taxon>
        <taxon>Burkholderiales</taxon>
        <taxon>Alcaligenaceae</taxon>
        <taxon>Orrella</taxon>
    </lineage>
</organism>
<dbReference type="AlphaFoldDB" id="A0A2R4XNI1"/>
<evidence type="ECO:0000313" key="4">
    <source>
        <dbReference type="Proteomes" id="UP000244571"/>
    </source>
</evidence>